<accession>V9LAH2</accession>
<feature type="transmembrane region" description="Helical" evidence="3">
    <location>
        <begin position="169"/>
        <end position="187"/>
    </location>
</feature>
<sequence length="286" mass="29388">PIWWLMEGEREGPGRAGAGKKKVGVPRTFWAKLGATLDLSLLGHRGFATYTLGMTLVTAGYFVPYAHLVPHARSLGLSEYRAAFLLSAAALSDAVARLASGWVSDLGLVSTAHSLCLWGVLLGLSLALLPAAGGYPGLMAASVGYGFCAGGLAPLIFAALPDIVGVRRVLSATGLFLMCISVGGLLGPPLSGLLEDLTGSYTISFLTAGGFILLGSLIVPFIPTFSTCSSGLSERASGTPTQSPLTPGLPRRGPNPHRAPSPPASRDGGQTHTEPPHPRPPATGAK</sequence>
<dbReference type="PANTHER" id="PTHR11360">
    <property type="entry name" value="MONOCARBOXYLATE TRANSPORTER"/>
    <property type="match status" value="1"/>
</dbReference>
<feature type="transmembrane region" description="Helical" evidence="3">
    <location>
        <begin position="47"/>
        <end position="68"/>
    </location>
</feature>
<protein>
    <submittedName>
        <fullName evidence="4">Monocarboxylate transporter 13-like protein</fullName>
    </submittedName>
</protein>
<keyword evidence="3" id="KW-0472">Membrane</keyword>
<dbReference type="GO" id="GO:0008028">
    <property type="term" value="F:monocarboxylic acid transmembrane transporter activity"/>
    <property type="evidence" value="ECO:0007669"/>
    <property type="project" value="TreeGrafter"/>
</dbReference>
<feature type="non-terminal residue" evidence="4">
    <location>
        <position position="286"/>
    </location>
</feature>
<evidence type="ECO:0000256" key="2">
    <source>
        <dbReference type="SAM" id="MobiDB-lite"/>
    </source>
</evidence>
<reference evidence="4" key="1">
    <citation type="journal article" date="2014" name="Nature">
        <title>Elephant shark genome provides unique insights into gnathostome evolution.</title>
        <authorList>
            <consortium name="International Elephant Shark Genome Sequencing Consortium"/>
            <person name="Venkatesh B."/>
            <person name="Lee A.P."/>
            <person name="Ravi V."/>
            <person name="Maurya A.K."/>
            <person name="Lian M.M."/>
            <person name="Swann J.B."/>
            <person name="Ohta Y."/>
            <person name="Flajnik M.F."/>
            <person name="Sutoh Y."/>
            <person name="Kasahara M."/>
            <person name="Hoon S."/>
            <person name="Gangu V."/>
            <person name="Roy S.W."/>
            <person name="Irimia M."/>
            <person name="Korzh V."/>
            <person name="Kondrychyn I."/>
            <person name="Lim Z.W."/>
            <person name="Tay B.H."/>
            <person name="Tohari S."/>
            <person name="Kong K.W."/>
            <person name="Ho S."/>
            <person name="Lorente-Galdos B."/>
            <person name="Quilez J."/>
            <person name="Marques-Bonet T."/>
            <person name="Raney B.J."/>
            <person name="Ingham P.W."/>
            <person name="Tay A."/>
            <person name="Hillier L.W."/>
            <person name="Minx P."/>
            <person name="Boehm T."/>
            <person name="Wilson R.K."/>
            <person name="Brenner S."/>
            <person name="Warren W.C."/>
        </authorList>
    </citation>
    <scope>NUCLEOTIDE SEQUENCE</scope>
    <source>
        <tissue evidence="4">Liver</tissue>
    </source>
</reference>
<feature type="non-terminal residue" evidence="4">
    <location>
        <position position="1"/>
    </location>
</feature>
<dbReference type="AlphaFoldDB" id="V9LAH2"/>
<dbReference type="PANTHER" id="PTHR11360:SF19">
    <property type="entry name" value="MONOCARBOXYLATE TRANSPORTER 13"/>
    <property type="match status" value="1"/>
</dbReference>
<dbReference type="Gene3D" id="1.20.1250.20">
    <property type="entry name" value="MFS general substrate transporter like domains"/>
    <property type="match status" value="1"/>
</dbReference>
<name>V9LAH2_CALMI</name>
<keyword evidence="3" id="KW-0812">Transmembrane</keyword>
<evidence type="ECO:0000256" key="3">
    <source>
        <dbReference type="SAM" id="Phobius"/>
    </source>
</evidence>
<feature type="region of interest" description="Disordered" evidence="2">
    <location>
        <begin position="232"/>
        <end position="286"/>
    </location>
</feature>
<dbReference type="SUPFAM" id="SSF103473">
    <property type="entry name" value="MFS general substrate transporter"/>
    <property type="match status" value="1"/>
</dbReference>
<dbReference type="EMBL" id="JW876577">
    <property type="protein sequence ID" value="AFP09094.1"/>
    <property type="molecule type" value="mRNA"/>
</dbReference>
<evidence type="ECO:0000313" key="4">
    <source>
        <dbReference type="EMBL" id="AFP09094.1"/>
    </source>
</evidence>
<feature type="transmembrane region" description="Helical" evidence="3">
    <location>
        <begin position="199"/>
        <end position="222"/>
    </location>
</feature>
<comment type="subcellular location">
    <subcellularLocation>
        <location evidence="1">Membrane</location>
        <topology evidence="1">Multi-pass membrane protein</topology>
    </subcellularLocation>
</comment>
<dbReference type="InterPro" id="IPR036259">
    <property type="entry name" value="MFS_trans_sf"/>
</dbReference>
<keyword evidence="3" id="KW-1133">Transmembrane helix</keyword>
<proteinExistence type="evidence at transcript level"/>
<feature type="transmembrane region" description="Helical" evidence="3">
    <location>
        <begin position="106"/>
        <end position="129"/>
    </location>
</feature>
<dbReference type="InterPro" id="IPR011701">
    <property type="entry name" value="MFS"/>
</dbReference>
<dbReference type="InterPro" id="IPR050327">
    <property type="entry name" value="Proton-linked_MCT"/>
</dbReference>
<organism evidence="4">
    <name type="scientific">Callorhinchus milii</name>
    <name type="common">Ghost shark</name>
    <dbReference type="NCBI Taxonomy" id="7868"/>
    <lineage>
        <taxon>Eukaryota</taxon>
        <taxon>Metazoa</taxon>
        <taxon>Chordata</taxon>
        <taxon>Craniata</taxon>
        <taxon>Vertebrata</taxon>
        <taxon>Chondrichthyes</taxon>
        <taxon>Holocephali</taxon>
        <taxon>Chimaeriformes</taxon>
        <taxon>Callorhinchidae</taxon>
        <taxon>Callorhinchus</taxon>
    </lineage>
</organism>
<dbReference type="Pfam" id="PF07690">
    <property type="entry name" value="MFS_1"/>
    <property type="match status" value="1"/>
</dbReference>
<feature type="compositionally biased region" description="Polar residues" evidence="2">
    <location>
        <begin position="232"/>
        <end position="245"/>
    </location>
</feature>
<evidence type="ECO:0000256" key="1">
    <source>
        <dbReference type="ARBA" id="ARBA00004141"/>
    </source>
</evidence>
<dbReference type="GO" id="GO:0016020">
    <property type="term" value="C:membrane"/>
    <property type="evidence" value="ECO:0007669"/>
    <property type="project" value="UniProtKB-SubCell"/>
</dbReference>
<feature type="transmembrane region" description="Helical" evidence="3">
    <location>
        <begin position="135"/>
        <end position="157"/>
    </location>
</feature>